<dbReference type="OrthoDB" id="10380460at2759"/>
<proteinExistence type="predicted"/>
<dbReference type="AlphaFoldDB" id="A0A8S1XMP3"/>
<reference evidence="2" key="1">
    <citation type="submission" date="2021-01" db="EMBL/GenBank/DDBJ databases">
        <authorList>
            <consortium name="Genoscope - CEA"/>
            <person name="William W."/>
        </authorList>
    </citation>
    <scope>NUCLEOTIDE SEQUENCE</scope>
</reference>
<accession>A0A8S1XMP3</accession>
<sequence length="317" mass="36370">MINSQTPSSFNNKSSYFEPKLTAQNNQLNSFSHSNIFQQKEIQKVPYKNPNIKAFGSKSDAQKQQLKQSLKSIYAQGHQQNDNQQVQNQQATLVRNKNDSALANSQPKLIKVASVKQFSPFQPKHSSDQITSAQQNFKVTNIQSSANNKQIQLAKTTRYESNIITTEREPRFKRFSTKTTEEQINPEQLNAEQALPKSRQFSSNNEKKQESNSIGLNPQIKTEVRDIQTKQDRRQNSTGQQQQQQQENSKRTNSLKKITIPAVQLVNVNFPNENFSINSRTPDHLLNSLRSQKPKNFLQRIPQKKRITQQNSENDST</sequence>
<feature type="compositionally biased region" description="Polar residues" evidence="1">
    <location>
        <begin position="182"/>
        <end position="191"/>
    </location>
</feature>
<evidence type="ECO:0000313" key="2">
    <source>
        <dbReference type="EMBL" id="CAD8202177.1"/>
    </source>
</evidence>
<protein>
    <submittedName>
        <fullName evidence="2">Uncharacterized protein</fullName>
    </submittedName>
</protein>
<organism evidence="2 3">
    <name type="scientific">Paramecium octaurelia</name>
    <dbReference type="NCBI Taxonomy" id="43137"/>
    <lineage>
        <taxon>Eukaryota</taxon>
        <taxon>Sar</taxon>
        <taxon>Alveolata</taxon>
        <taxon>Ciliophora</taxon>
        <taxon>Intramacronucleata</taxon>
        <taxon>Oligohymenophorea</taxon>
        <taxon>Peniculida</taxon>
        <taxon>Parameciidae</taxon>
        <taxon>Paramecium</taxon>
    </lineage>
</organism>
<dbReference type="Proteomes" id="UP000683925">
    <property type="component" value="Unassembled WGS sequence"/>
</dbReference>
<dbReference type="EMBL" id="CAJJDP010000126">
    <property type="protein sequence ID" value="CAD8202177.1"/>
    <property type="molecule type" value="Genomic_DNA"/>
</dbReference>
<feature type="region of interest" description="Disordered" evidence="1">
    <location>
        <begin position="162"/>
        <end position="255"/>
    </location>
</feature>
<evidence type="ECO:0000256" key="1">
    <source>
        <dbReference type="SAM" id="MobiDB-lite"/>
    </source>
</evidence>
<feature type="compositionally biased region" description="Basic and acidic residues" evidence="1">
    <location>
        <begin position="222"/>
        <end position="235"/>
    </location>
</feature>
<name>A0A8S1XMP3_PAROT</name>
<evidence type="ECO:0000313" key="3">
    <source>
        <dbReference type="Proteomes" id="UP000683925"/>
    </source>
</evidence>
<gene>
    <name evidence="2" type="ORF">POCTA_138.1.T1260117</name>
</gene>
<keyword evidence="3" id="KW-1185">Reference proteome</keyword>
<comment type="caution">
    <text evidence="2">The sequence shown here is derived from an EMBL/GenBank/DDBJ whole genome shotgun (WGS) entry which is preliminary data.</text>
</comment>
<dbReference type="OMA" id="TEREPRF"/>